<sequence>MLHKSDYEPNAKKEALETPSMQNGVKASSLQESAIMYDFISNIDIILETETEQDSILHKYCRQGLQLLQSLDTYARGSKAPTNELSALPVDIMRDVLAQEQTLANREPMEKMCKLDGPWGDEARSFQPLVCLVERNNVIFNRYTANHNGWTCRKQTEKRMQMTMNKNDNKEKRISETLINWPTPSTAAKVAEHAPNMTDYLFIAGDHDVVPILPNLKGPFTDVILHLADNGLSDDECDEIERFIIHTLNSKHLRKLYLNFDDFSEERADDVDKAFCNFLCKPTFEWLDMPKNCLEPWVVMEVCEAWRRRKVFEVVSQDIRTNVRNCPDLNNWVKNDFKLITGEDMVLWEHEETHPYNPEQIMRVVILVTGENPREVEVSVVFVRQREVYEFDAKKQWWDYYKSQLGAENSKHLNLMY</sequence>
<reference evidence="3" key="1">
    <citation type="submission" date="2016-11" db="UniProtKB">
        <authorList>
            <consortium name="WormBaseParasite"/>
        </authorList>
    </citation>
    <scope>IDENTIFICATION</scope>
</reference>
<keyword evidence="2" id="KW-1185">Reference proteome</keyword>
<dbReference type="AlphaFoldDB" id="A0A1I7YXH6"/>
<accession>A0A1I7YXH6</accession>
<protein>
    <submittedName>
        <fullName evidence="3">DUF4470 domain-containing protein</fullName>
    </submittedName>
</protein>
<dbReference type="Proteomes" id="UP000095287">
    <property type="component" value="Unplaced"/>
</dbReference>
<name>A0A1I7YXH6_9BILA</name>
<proteinExistence type="predicted"/>
<evidence type="ECO:0000313" key="2">
    <source>
        <dbReference type="Proteomes" id="UP000095287"/>
    </source>
</evidence>
<evidence type="ECO:0000313" key="3">
    <source>
        <dbReference type="WBParaSite" id="L893_g20717.t1"/>
    </source>
</evidence>
<organism evidence="2 3">
    <name type="scientific">Steinernema glaseri</name>
    <dbReference type="NCBI Taxonomy" id="37863"/>
    <lineage>
        <taxon>Eukaryota</taxon>
        <taxon>Metazoa</taxon>
        <taxon>Ecdysozoa</taxon>
        <taxon>Nematoda</taxon>
        <taxon>Chromadorea</taxon>
        <taxon>Rhabditida</taxon>
        <taxon>Tylenchina</taxon>
        <taxon>Panagrolaimomorpha</taxon>
        <taxon>Strongyloidoidea</taxon>
        <taxon>Steinernematidae</taxon>
        <taxon>Steinernema</taxon>
    </lineage>
</organism>
<dbReference type="WBParaSite" id="L893_g20717.t1">
    <property type="protein sequence ID" value="L893_g20717.t1"/>
    <property type="gene ID" value="L893_g20717"/>
</dbReference>
<feature type="region of interest" description="Disordered" evidence="1">
    <location>
        <begin position="1"/>
        <end position="24"/>
    </location>
</feature>
<evidence type="ECO:0000256" key="1">
    <source>
        <dbReference type="SAM" id="MobiDB-lite"/>
    </source>
</evidence>
<feature type="compositionally biased region" description="Basic and acidic residues" evidence="1">
    <location>
        <begin position="1"/>
        <end position="16"/>
    </location>
</feature>